<accession>A0A386H5N5</accession>
<dbReference type="EMBL" id="CP032416">
    <property type="protein sequence ID" value="AYD40853.1"/>
    <property type="molecule type" value="Genomic_DNA"/>
</dbReference>
<dbReference type="KEGG" id="cfer:D4Z93_10085"/>
<gene>
    <name evidence="2" type="ORF">D4Z93_10085</name>
</gene>
<feature type="transmembrane region" description="Helical" evidence="1">
    <location>
        <begin position="95"/>
        <end position="112"/>
    </location>
</feature>
<evidence type="ECO:0000256" key="1">
    <source>
        <dbReference type="SAM" id="Phobius"/>
    </source>
</evidence>
<dbReference type="RefSeq" id="WP_119973217.1">
    <property type="nucleotide sequence ID" value="NZ_CP032416.1"/>
</dbReference>
<name>A0A386H5N5_9CLOT</name>
<keyword evidence="1" id="KW-0472">Membrane</keyword>
<evidence type="ECO:0000313" key="2">
    <source>
        <dbReference type="EMBL" id="AYD40853.1"/>
    </source>
</evidence>
<feature type="transmembrane region" description="Helical" evidence="1">
    <location>
        <begin position="118"/>
        <end position="135"/>
    </location>
</feature>
<sequence>MTSNNRITHSGINKIDDYVERFSLKMLIPENERQNFKLELKSNVIFSVEKLLSEGVDEELALKTTFDNFGNTDYIENSTNNDISNVKQMNSSAKLIGKLISITLCILLIGMLIQKNRYMPIVAIITIVFCALFMYKDKKIKF</sequence>
<evidence type="ECO:0000313" key="3">
    <source>
        <dbReference type="Proteomes" id="UP000266301"/>
    </source>
</evidence>
<protein>
    <submittedName>
        <fullName evidence="2">Uncharacterized protein</fullName>
    </submittedName>
</protein>
<organism evidence="2 3">
    <name type="scientific">Clostridium fermenticellae</name>
    <dbReference type="NCBI Taxonomy" id="2068654"/>
    <lineage>
        <taxon>Bacteria</taxon>
        <taxon>Bacillati</taxon>
        <taxon>Bacillota</taxon>
        <taxon>Clostridia</taxon>
        <taxon>Eubacteriales</taxon>
        <taxon>Clostridiaceae</taxon>
        <taxon>Clostridium</taxon>
    </lineage>
</organism>
<dbReference type="OrthoDB" id="9844088at2"/>
<keyword evidence="1" id="KW-1133">Transmembrane helix</keyword>
<keyword evidence="3" id="KW-1185">Reference proteome</keyword>
<dbReference type="Proteomes" id="UP000266301">
    <property type="component" value="Chromosome"/>
</dbReference>
<keyword evidence="1" id="KW-0812">Transmembrane</keyword>
<proteinExistence type="predicted"/>
<reference evidence="2 3" key="1">
    <citation type="journal article" date="2019" name="Int. J. Syst. Evol. Microbiol.">
        <title>Clostridium fermenticellae sp. nov., isolated from the mud in a fermentation cellar for the production of the Chinese liquor, baijiu.</title>
        <authorList>
            <person name="Xu P.X."/>
            <person name="Chai L.J."/>
            <person name="Qiu T."/>
            <person name="Zhang X.J."/>
            <person name="Lu Z.M."/>
            <person name="Xiao C."/>
            <person name="Wang S.T."/>
            <person name="Shen C.H."/>
            <person name="Shi J.S."/>
            <person name="Xu Z.H."/>
        </authorList>
    </citation>
    <scope>NUCLEOTIDE SEQUENCE [LARGE SCALE GENOMIC DNA]</scope>
    <source>
        <strain evidence="2 3">JN500901</strain>
    </source>
</reference>
<dbReference type="AlphaFoldDB" id="A0A386H5N5"/>